<dbReference type="InterPro" id="IPR017853">
    <property type="entry name" value="GH"/>
</dbReference>
<evidence type="ECO:0000256" key="3">
    <source>
        <dbReference type="ARBA" id="ARBA00005684"/>
    </source>
</evidence>
<protein>
    <recommendedName>
        <fullName evidence="4 11">4-alpha-glucanotransferase</fullName>
        <ecNumber evidence="4 11">2.4.1.25</ecNumber>
    </recommendedName>
    <alternativeName>
        <fullName evidence="9 11">Amylomaltase</fullName>
    </alternativeName>
    <alternativeName>
        <fullName evidence="10 11">Disproportionating enzyme</fullName>
    </alternativeName>
</protein>
<keyword evidence="5 11" id="KW-0328">Glycosyltransferase</keyword>
<dbReference type="InterPro" id="IPR003385">
    <property type="entry name" value="Glyco_hydro_77"/>
</dbReference>
<evidence type="ECO:0000256" key="4">
    <source>
        <dbReference type="ARBA" id="ARBA00012560"/>
    </source>
</evidence>
<keyword evidence="7" id="KW-0035">Amyloplast</keyword>
<evidence type="ECO:0000256" key="7">
    <source>
        <dbReference type="ARBA" id="ARBA00023234"/>
    </source>
</evidence>
<evidence type="ECO:0000256" key="11">
    <source>
        <dbReference type="RuleBase" id="RU361207"/>
    </source>
</evidence>
<dbReference type="PANTHER" id="PTHR32438:SF5">
    <property type="entry name" value="4-ALPHA-GLUCANOTRANSFERASE DPE1, CHLOROPLASTIC_AMYLOPLASTIC"/>
    <property type="match status" value="1"/>
</dbReference>
<dbReference type="SUPFAM" id="SSF51445">
    <property type="entry name" value="(Trans)glycosidases"/>
    <property type="match status" value="1"/>
</dbReference>
<reference evidence="12" key="1">
    <citation type="submission" date="2018-02" db="EMBL/GenBank/DDBJ databases">
        <title>Rhizophora mucronata_Transcriptome.</title>
        <authorList>
            <person name="Meera S.P."/>
            <person name="Sreeshan A."/>
            <person name="Augustine A."/>
        </authorList>
    </citation>
    <scope>NUCLEOTIDE SEQUENCE</scope>
    <source>
        <tissue evidence="12">Leaf</tissue>
    </source>
</reference>
<name>A0A2P2KYH0_RHIMU</name>
<evidence type="ECO:0000313" key="12">
    <source>
        <dbReference type="EMBL" id="MBX10771.1"/>
    </source>
</evidence>
<keyword evidence="7" id="KW-0934">Plastid</keyword>
<dbReference type="NCBIfam" id="NF011080">
    <property type="entry name" value="PRK14508.1-3"/>
    <property type="match status" value="1"/>
</dbReference>
<keyword evidence="8 11" id="KW-0119">Carbohydrate metabolism</keyword>
<evidence type="ECO:0000256" key="8">
    <source>
        <dbReference type="ARBA" id="ARBA00023277"/>
    </source>
</evidence>
<organism evidence="12">
    <name type="scientific">Rhizophora mucronata</name>
    <name type="common">Asiatic mangrove</name>
    <dbReference type="NCBI Taxonomy" id="61149"/>
    <lineage>
        <taxon>Eukaryota</taxon>
        <taxon>Viridiplantae</taxon>
        <taxon>Streptophyta</taxon>
        <taxon>Embryophyta</taxon>
        <taxon>Tracheophyta</taxon>
        <taxon>Spermatophyta</taxon>
        <taxon>Magnoliopsida</taxon>
        <taxon>eudicotyledons</taxon>
        <taxon>Gunneridae</taxon>
        <taxon>Pentapetalae</taxon>
        <taxon>rosids</taxon>
        <taxon>fabids</taxon>
        <taxon>Malpighiales</taxon>
        <taxon>Rhizophoraceae</taxon>
        <taxon>Rhizophora</taxon>
    </lineage>
</organism>
<dbReference type="PANTHER" id="PTHR32438">
    <property type="entry name" value="4-ALPHA-GLUCANOTRANSFERASE DPE1, CHLOROPLASTIC/AMYLOPLASTIC"/>
    <property type="match status" value="1"/>
</dbReference>
<comment type="catalytic activity">
    <reaction evidence="1 11">
        <text>Transfers a segment of a (1-&gt;4)-alpha-D-glucan to a new position in an acceptor, which may be glucose or a (1-&gt;4)-alpha-D-glucan.</text>
        <dbReference type="EC" id="2.4.1.25"/>
    </reaction>
</comment>
<dbReference type="Gene3D" id="3.20.20.80">
    <property type="entry name" value="Glycosidases"/>
    <property type="match status" value="1"/>
</dbReference>
<evidence type="ECO:0000256" key="2">
    <source>
        <dbReference type="ARBA" id="ARBA00004602"/>
    </source>
</evidence>
<dbReference type="GO" id="GO:0004134">
    <property type="term" value="F:4-alpha-glucanotransferase activity"/>
    <property type="evidence" value="ECO:0007669"/>
    <property type="project" value="UniProtKB-EC"/>
</dbReference>
<dbReference type="NCBIfam" id="TIGR00217">
    <property type="entry name" value="malQ"/>
    <property type="match status" value="1"/>
</dbReference>
<dbReference type="AlphaFoldDB" id="A0A2P2KYH0"/>
<dbReference type="EMBL" id="GGEC01030287">
    <property type="protein sequence ID" value="MBX10771.1"/>
    <property type="molecule type" value="Transcribed_RNA"/>
</dbReference>
<sequence>MATLSPLSLLHYPYAFSFSPKHSSLSFSSSASPPISFRLSMLQGKPFPFNPSFKIGAFSSPPASSVGIGEDLLPDYGNCFPKPDPSNRRRGGILLHPTSFRGPYGIGDLGEEAFRFIDWLHHAGCSVWQVLPLVPPGRKANEGGSPYSGQDANCGNTLLISLEELTKDGLLTKDELPESLDAERVNYSAVAKLKDPLVAKAAKRLILSDEELKSHLEDFRNDPGVSSWLEDAAYFAAIDDSLNTFNWYNWPEPLKNRHLAALEDIYQRKKDFIDIFVGQQFLFQMQWQKVRNYARKKGISIMGDMPIYVGYHSADVWANRKQFLLNRNGFPLVVSGVPPDAFSKTGQLWDSPLYDWKAMERDGYSWWICRMRRALALYDEFRIDHFRGFAGFWAVPSEAKVALVGNWKAGPGKSLFDAISRAIGNVNIIAEDLGVITEDVVQLRKSIGAPGMSVLQFAFGSDADNPHLPHNHEPNQVVYTGTHDNDTIIGWWNALQNEEKSNVLNYLSIAEEYNISWALIQAVLSSVARTAVIPMQDILGLGSSARMNIPATQSGNWCWRIPSSMSFDSLDKEATRLRDLHAMYGRL</sequence>
<comment type="similarity">
    <text evidence="3 11">Belongs to the disproportionating enzyme family.</text>
</comment>
<evidence type="ECO:0000256" key="10">
    <source>
        <dbReference type="ARBA" id="ARBA00031501"/>
    </source>
</evidence>
<proteinExistence type="inferred from homology"/>
<accession>A0A2P2KYH0</accession>
<dbReference type="GO" id="GO:0005975">
    <property type="term" value="P:carbohydrate metabolic process"/>
    <property type="evidence" value="ECO:0007669"/>
    <property type="project" value="InterPro"/>
</dbReference>
<keyword evidence="6 11" id="KW-0808">Transferase</keyword>
<dbReference type="GO" id="GO:0009501">
    <property type="term" value="C:amyloplast"/>
    <property type="evidence" value="ECO:0007669"/>
    <property type="project" value="UniProtKB-SubCell"/>
</dbReference>
<dbReference type="Pfam" id="PF02446">
    <property type="entry name" value="Glyco_hydro_77"/>
    <property type="match status" value="1"/>
</dbReference>
<evidence type="ECO:0000256" key="1">
    <source>
        <dbReference type="ARBA" id="ARBA00000439"/>
    </source>
</evidence>
<dbReference type="EC" id="2.4.1.25" evidence="4 11"/>
<comment type="subcellular location">
    <subcellularLocation>
        <location evidence="2">Plastid</location>
        <location evidence="2">Amyloplast</location>
    </subcellularLocation>
</comment>
<evidence type="ECO:0000256" key="9">
    <source>
        <dbReference type="ARBA" id="ARBA00031423"/>
    </source>
</evidence>
<evidence type="ECO:0000256" key="6">
    <source>
        <dbReference type="ARBA" id="ARBA00022679"/>
    </source>
</evidence>
<dbReference type="FunFam" id="3.20.20.80:FF:000193">
    <property type="entry name" value="4-alpha-glucanotransferase, chloroplastic/amyloplastic"/>
    <property type="match status" value="1"/>
</dbReference>
<evidence type="ECO:0000256" key="5">
    <source>
        <dbReference type="ARBA" id="ARBA00022676"/>
    </source>
</evidence>